<organism evidence="2 3">
    <name type="scientific">Hibiscus sabdariffa</name>
    <name type="common">roselle</name>
    <dbReference type="NCBI Taxonomy" id="183260"/>
    <lineage>
        <taxon>Eukaryota</taxon>
        <taxon>Viridiplantae</taxon>
        <taxon>Streptophyta</taxon>
        <taxon>Embryophyta</taxon>
        <taxon>Tracheophyta</taxon>
        <taxon>Spermatophyta</taxon>
        <taxon>Magnoliopsida</taxon>
        <taxon>eudicotyledons</taxon>
        <taxon>Gunneridae</taxon>
        <taxon>Pentapetalae</taxon>
        <taxon>rosids</taxon>
        <taxon>malvids</taxon>
        <taxon>Malvales</taxon>
        <taxon>Malvaceae</taxon>
        <taxon>Malvoideae</taxon>
        <taxon>Hibiscus</taxon>
    </lineage>
</organism>
<evidence type="ECO:0000313" key="3">
    <source>
        <dbReference type="Proteomes" id="UP001396334"/>
    </source>
</evidence>
<sequence>MLPHDNPSGSSLTLRQLDTFGGRPPDGIPMIPPLQSLERPSSPTQLEGESVMKKVRSSVDVVVDSDRVAMDTDNDTGMDSDVRYYCEHSFFASGSGSTFSTSGRGWWHLCE</sequence>
<accession>A0ABR2T9T9</accession>
<feature type="region of interest" description="Disordered" evidence="1">
    <location>
        <begin position="1"/>
        <end position="53"/>
    </location>
</feature>
<reference evidence="2 3" key="1">
    <citation type="journal article" date="2024" name="G3 (Bethesda)">
        <title>Genome assembly of Hibiscus sabdariffa L. provides insights into metabolisms of medicinal natural products.</title>
        <authorList>
            <person name="Kim T."/>
        </authorList>
    </citation>
    <scope>NUCLEOTIDE SEQUENCE [LARGE SCALE GENOMIC DNA]</scope>
    <source>
        <strain evidence="2">TK-2024</strain>
        <tissue evidence="2">Old leaves</tissue>
    </source>
</reference>
<keyword evidence="3" id="KW-1185">Reference proteome</keyword>
<dbReference type="EMBL" id="JBBPBN010000007">
    <property type="protein sequence ID" value="KAK9033954.1"/>
    <property type="molecule type" value="Genomic_DNA"/>
</dbReference>
<evidence type="ECO:0000256" key="1">
    <source>
        <dbReference type="SAM" id="MobiDB-lite"/>
    </source>
</evidence>
<feature type="compositionally biased region" description="Polar residues" evidence="1">
    <location>
        <begin position="38"/>
        <end position="47"/>
    </location>
</feature>
<feature type="compositionally biased region" description="Polar residues" evidence="1">
    <location>
        <begin position="7"/>
        <end position="16"/>
    </location>
</feature>
<gene>
    <name evidence="2" type="ORF">V6N11_050133</name>
</gene>
<protein>
    <submittedName>
        <fullName evidence="2">Uncharacterized protein</fullName>
    </submittedName>
</protein>
<name>A0ABR2T9T9_9ROSI</name>
<dbReference type="Proteomes" id="UP001396334">
    <property type="component" value="Unassembled WGS sequence"/>
</dbReference>
<evidence type="ECO:0000313" key="2">
    <source>
        <dbReference type="EMBL" id="KAK9033954.1"/>
    </source>
</evidence>
<proteinExistence type="predicted"/>
<comment type="caution">
    <text evidence="2">The sequence shown here is derived from an EMBL/GenBank/DDBJ whole genome shotgun (WGS) entry which is preliminary data.</text>
</comment>